<protein>
    <submittedName>
        <fullName evidence="2">DUF349 domain-containing protein</fullName>
    </submittedName>
</protein>
<proteinExistence type="predicted"/>
<reference evidence="2 3" key="1">
    <citation type="submission" date="2022-10" db="EMBL/GenBank/DDBJ databases">
        <title>Alteromonas sp. chi3 Genome sequencing.</title>
        <authorList>
            <person name="Park S."/>
        </authorList>
    </citation>
    <scope>NUCLEOTIDE SEQUENCE [LARGE SCALE GENOMIC DNA]</scope>
    <source>
        <strain evidence="3">chi3</strain>
    </source>
</reference>
<evidence type="ECO:0000313" key="2">
    <source>
        <dbReference type="EMBL" id="MDC8830880.1"/>
    </source>
</evidence>
<keyword evidence="3" id="KW-1185">Reference proteome</keyword>
<dbReference type="EMBL" id="JAQQXP010000001">
    <property type="protein sequence ID" value="MDC8830880.1"/>
    <property type="molecule type" value="Genomic_DNA"/>
</dbReference>
<comment type="caution">
    <text evidence="2">The sequence shown here is derived from an EMBL/GenBank/DDBJ whole genome shotgun (WGS) entry which is preliminary data.</text>
</comment>
<dbReference type="RefSeq" id="WP_273639851.1">
    <property type="nucleotide sequence ID" value="NZ_JAQQXP010000001.1"/>
</dbReference>
<dbReference type="Pfam" id="PF03993">
    <property type="entry name" value="DUF349"/>
    <property type="match status" value="2"/>
</dbReference>
<organism evidence="2 3">
    <name type="scientific">Alteromonas gilva</name>
    <dbReference type="NCBI Taxonomy" id="2987522"/>
    <lineage>
        <taxon>Bacteria</taxon>
        <taxon>Pseudomonadati</taxon>
        <taxon>Pseudomonadota</taxon>
        <taxon>Gammaproteobacteria</taxon>
        <taxon>Alteromonadales</taxon>
        <taxon>Alteromonadaceae</taxon>
        <taxon>Alteromonas/Salinimonas group</taxon>
        <taxon>Alteromonas</taxon>
    </lineage>
</organism>
<sequence>MIFSRFFSPAHSSDDPNIRIKAIANLSPDSANERRILHELAFNDADAKVSLAALDKLDSFVLWLKMSQIARDPALVSAAQLKVESALIDGTSEISQAEVKEYMLKAAPVELVVRCLPRMTALHADTDFCGKVLVKVGRSSFYQQLLMETPVFALKSHIIENSHDTDLLQRVLRKSDDESLQALLNKRIAMLAEAAQKPITLARQVTLVLSKLLALLDKSDYQQIYQAQQSLNQEYAELSNDFACLDAETRGEFANKLANINQRIDKLLQRLRPDWEAEQHAAAHARARASAEQAVAEVKRHQKQLHGEQILSLTLGEVTQFQQAVEQAEKALADLQKFEPATDEFESMLETYRHIWDRLPDLQRQVEQARQQLMVWQALIESSDTDWQIEDIRSQWQEITQSMALVPAFLRDQWQQLFAQFKRQDQHRRAEQQRELKHCRKHINIINQLVEQGRFRAAMGRYQRLETDYNKLPDQTRAMLEKRFEQTREQIARLEGWQIYLAAPRKPELLEQASALLSEQHNDMPARARSIKYLRQQWQSLGETNTPEDTALNKQFDDILEQAFEPCRAYYAKLEEQNNQAAQARQQLVDTLQALAVDTDIAPEQRYQQFETLKKQWLKAAQTDSERYQRLRQDWDKHSAVVTELLNPWLLQNRQAKQALINEVNALAEFDNAAEARQRAKTLQANWKNIGPAGKRNESKLWMAFKAANDALFNKAKSVQAEQKAAQNQAAEGWRASLADIQNSMAAGQLDEASQQLARSRQAIADFTDNGLQNVLQRELEAYQLRLNKAKKQQAAEQIERAIAALAEHMVSTPSAASLTAMSKQFSELPSLWFKAQQAEQTGDWLNTLITLEVLGQIESPEQDASKRSTIQLQLMQAKLSGEALPEPDHLIAKLVAGVCDTDAADLAMYQSRFTAVLTHFSRQEVR</sequence>
<feature type="coiled-coil region" evidence="1">
    <location>
        <begin position="567"/>
        <end position="594"/>
    </location>
</feature>
<name>A0ABT5L1G9_9ALTE</name>
<gene>
    <name evidence="2" type="ORF">OIK42_08915</name>
</gene>
<keyword evidence="1" id="KW-0175">Coiled coil</keyword>
<evidence type="ECO:0000256" key="1">
    <source>
        <dbReference type="SAM" id="Coils"/>
    </source>
</evidence>
<evidence type="ECO:0000313" key="3">
    <source>
        <dbReference type="Proteomes" id="UP001218788"/>
    </source>
</evidence>
<dbReference type="InterPro" id="IPR007139">
    <property type="entry name" value="DUF349"/>
</dbReference>
<accession>A0ABT5L1G9</accession>
<feature type="coiled-coil region" evidence="1">
    <location>
        <begin position="221"/>
        <end position="379"/>
    </location>
</feature>
<feature type="coiled-coil region" evidence="1">
    <location>
        <begin position="709"/>
        <end position="809"/>
    </location>
</feature>
<dbReference type="Proteomes" id="UP001218788">
    <property type="component" value="Unassembled WGS sequence"/>
</dbReference>